<dbReference type="Pfam" id="PF20126">
    <property type="entry name" value="TumE"/>
    <property type="match status" value="1"/>
</dbReference>
<gene>
    <name evidence="1" type="ORF">ACE1B6_10530</name>
</gene>
<organism evidence="1 2">
    <name type="scientific">Floridaenema fluviatile BLCC-F154</name>
    <dbReference type="NCBI Taxonomy" id="3153640"/>
    <lineage>
        <taxon>Bacteria</taxon>
        <taxon>Bacillati</taxon>
        <taxon>Cyanobacteriota</taxon>
        <taxon>Cyanophyceae</taxon>
        <taxon>Oscillatoriophycideae</taxon>
        <taxon>Aerosakkonematales</taxon>
        <taxon>Aerosakkonemataceae</taxon>
        <taxon>Floridanema</taxon>
        <taxon>Floridanema fluviatile</taxon>
    </lineage>
</organism>
<dbReference type="InterPro" id="IPR045397">
    <property type="entry name" value="TumE-like"/>
</dbReference>
<protein>
    <submittedName>
        <fullName evidence="1">DUF6516 family protein</fullName>
    </submittedName>
</protein>
<keyword evidence="2" id="KW-1185">Reference proteome</keyword>
<dbReference type="RefSeq" id="WP_413257182.1">
    <property type="nucleotide sequence ID" value="NZ_JBHFNS010000043.1"/>
</dbReference>
<comment type="caution">
    <text evidence="1">The sequence shown here is derived from an EMBL/GenBank/DDBJ whole genome shotgun (WGS) entry which is preliminary data.</text>
</comment>
<proteinExistence type="predicted"/>
<name>A0ABV4YAX4_9CYAN</name>
<reference evidence="1 2" key="1">
    <citation type="submission" date="2024-09" db="EMBL/GenBank/DDBJ databases">
        <title>Floridaenema gen nov. (Aerosakkonemataceae, Aerosakkonematales ord. nov., Cyanobacteria) from benthic tropical and subtropical fresh waters, with the description of four new species.</title>
        <authorList>
            <person name="Moretto J.A."/>
            <person name="Berthold D.E."/>
            <person name="Lefler F.W."/>
            <person name="Huang I.-S."/>
            <person name="Laughinghouse H. IV."/>
        </authorList>
    </citation>
    <scope>NUCLEOTIDE SEQUENCE [LARGE SCALE GENOMIC DNA]</scope>
    <source>
        <strain evidence="1 2">BLCC-F154</strain>
    </source>
</reference>
<evidence type="ECO:0000313" key="2">
    <source>
        <dbReference type="Proteomes" id="UP001576776"/>
    </source>
</evidence>
<dbReference type="EMBL" id="JBHFNS010000043">
    <property type="protein sequence ID" value="MFB2935678.1"/>
    <property type="molecule type" value="Genomic_DNA"/>
</dbReference>
<sequence>MLIEEYFQQLREVIEACTLVQSFNLIPDKRGDSEGFIRGVIKLTDSSILYLREFVNVETTINREMYSYQYMDASNNIIFRYDNVEHHKKLNLPNYPHHKHDGSEDNVISSNAPMLADVLDEIATLLG</sequence>
<accession>A0ABV4YAX4</accession>
<dbReference type="Proteomes" id="UP001576776">
    <property type="component" value="Unassembled WGS sequence"/>
</dbReference>
<evidence type="ECO:0000313" key="1">
    <source>
        <dbReference type="EMBL" id="MFB2935678.1"/>
    </source>
</evidence>